<dbReference type="Proteomes" id="UP000298009">
    <property type="component" value="Unassembled WGS sequence"/>
</dbReference>
<keyword evidence="4" id="KW-1185">Reference proteome</keyword>
<feature type="region of interest" description="Disordered" evidence="1">
    <location>
        <begin position="20"/>
        <end position="52"/>
    </location>
</feature>
<accession>A0A4R9I758</accession>
<dbReference type="InterPro" id="IPR023614">
    <property type="entry name" value="Porin_dom_sf"/>
</dbReference>
<evidence type="ECO:0000256" key="1">
    <source>
        <dbReference type="SAM" id="MobiDB-lite"/>
    </source>
</evidence>
<dbReference type="EMBL" id="RQFK01000026">
    <property type="protein sequence ID" value="TGK81971.1"/>
    <property type="molecule type" value="Genomic_DNA"/>
</dbReference>
<sequence>MKTIIKALLGILIVARAVSAEPEPSQTKEPIPQVTAPAETKEHKKESKEPQAKVYRELYEDTESGQIFTKPGPNRVKVEYNRPLSNGNSTTLPDAFAHRPDDTTKEKLTIYGRLQFRGVSGSEDSLFNNGHRDFNTVDWNFRRLRFGAQYENDWWGTNIQLRLENMLNRTDVVQTTNTLNYLDSNGRPATTTYVTNTKLKDNRGYIHEAFGFAKIPYAGLRFVFGQLPTQFSREYLQSSANFVTLERSMIVNAIPQFDHGVMIQANPLKEIDHKWERYLQVSLMMSNGKGGGGDYGTGRRQDLTTANRYGAVNTSPIYYARAQVNVFGGLKREVDGKMVNWQEGEEIFQRELKWSVGAGYLQTQNLITPALYVPEYTPGTTSGIQLLTAQGANPDRGSLDSNGNPNFLVQNSVPTLGRPKMGLVGHTYDSTFTYKGFYLSGAYTTFGGAASNDLFGYHGTIGYNIPFLDKYYIMPVFKYEYIQGDFNRNGKVDPTDSLRVYWAGLNLFGDKHHFKAQLYYQVLGNQFDVNPNTGNAMPIDDRRVYLQLQANFWTGVVSPEAYSYRPN</sequence>
<keyword evidence="2" id="KW-0732">Signal</keyword>
<dbReference type="Gene3D" id="2.40.160.10">
    <property type="entry name" value="Porin"/>
    <property type="match status" value="1"/>
</dbReference>
<feature type="chain" id="PRO_5020197511" description="Porin" evidence="2">
    <location>
        <begin position="21"/>
        <end position="567"/>
    </location>
</feature>
<evidence type="ECO:0000256" key="2">
    <source>
        <dbReference type="SAM" id="SignalP"/>
    </source>
</evidence>
<organism evidence="3 4">
    <name type="scientific">Leptospira noumeaensis</name>
    <dbReference type="NCBI Taxonomy" id="2484964"/>
    <lineage>
        <taxon>Bacteria</taxon>
        <taxon>Pseudomonadati</taxon>
        <taxon>Spirochaetota</taxon>
        <taxon>Spirochaetia</taxon>
        <taxon>Leptospirales</taxon>
        <taxon>Leptospiraceae</taxon>
        <taxon>Leptospira</taxon>
    </lineage>
</organism>
<protein>
    <recommendedName>
        <fullName evidence="5">Porin</fullName>
    </recommendedName>
</protein>
<proteinExistence type="predicted"/>
<name>A0A4R9I758_9LEPT</name>
<evidence type="ECO:0008006" key="5">
    <source>
        <dbReference type="Google" id="ProtNLM"/>
    </source>
</evidence>
<dbReference type="AlphaFoldDB" id="A0A4R9I758"/>
<dbReference type="OrthoDB" id="336617at2"/>
<evidence type="ECO:0000313" key="4">
    <source>
        <dbReference type="Proteomes" id="UP000298009"/>
    </source>
</evidence>
<feature type="compositionally biased region" description="Basic and acidic residues" evidence="1">
    <location>
        <begin position="39"/>
        <end position="52"/>
    </location>
</feature>
<reference evidence="3" key="1">
    <citation type="journal article" date="2019" name="PLoS Negl. Trop. Dis.">
        <title>Revisiting the worldwide diversity of Leptospira species in the environment.</title>
        <authorList>
            <person name="Vincent A.T."/>
            <person name="Schiettekatte O."/>
            <person name="Bourhy P."/>
            <person name="Veyrier F.J."/>
            <person name="Picardeau M."/>
        </authorList>
    </citation>
    <scope>NUCLEOTIDE SEQUENCE [LARGE SCALE GENOMIC DNA]</scope>
    <source>
        <strain evidence="3">201800287</strain>
    </source>
</reference>
<dbReference type="RefSeq" id="WP_135601817.1">
    <property type="nucleotide sequence ID" value="NZ_RQFK01000026.1"/>
</dbReference>
<comment type="caution">
    <text evidence="3">The sequence shown here is derived from an EMBL/GenBank/DDBJ whole genome shotgun (WGS) entry which is preliminary data.</text>
</comment>
<gene>
    <name evidence="3" type="ORF">EHQ24_11865</name>
</gene>
<evidence type="ECO:0000313" key="3">
    <source>
        <dbReference type="EMBL" id="TGK81971.1"/>
    </source>
</evidence>
<feature type="signal peptide" evidence="2">
    <location>
        <begin position="1"/>
        <end position="20"/>
    </location>
</feature>